<dbReference type="InterPro" id="IPR048746">
    <property type="entry name" value="CCL2-like_lectin"/>
</dbReference>
<sequence>MSKPAAGNYYIVNRETTSDGTSLAMEYNGEDAVLTVSELGSQPTQVWVITNDNDETQAVSPQDATSLQVGKTGDNDLTVLPAGGYVWVIRGEDDIYTVQDGGYTSFWGIKEAAVGQSVVITTGDNSDLQNWMLIPA</sequence>
<evidence type="ECO:0000313" key="3">
    <source>
        <dbReference type="Proteomes" id="UP001194468"/>
    </source>
</evidence>
<gene>
    <name evidence="2" type="ORF">L210DRAFT_3427912</name>
</gene>
<comment type="caution">
    <text evidence="2">The sequence shown here is derived from an EMBL/GenBank/DDBJ whole genome shotgun (WGS) entry which is preliminary data.</text>
</comment>
<organism evidence="2 3">
    <name type="scientific">Boletus edulis BED1</name>
    <dbReference type="NCBI Taxonomy" id="1328754"/>
    <lineage>
        <taxon>Eukaryota</taxon>
        <taxon>Fungi</taxon>
        <taxon>Dikarya</taxon>
        <taxon>Basidiomycota</taxon>
        <taxon>Agaricomycotina</taxon>
        <taxon>Agaricomycetes</taxon>
        <taxon>Agaricomycetidae</taxon>
        <taxon>Boletales</taxon>
        <taxon>Boletineae</taxon>
        <taxon>Boletaceae</taxon>
        <taxon>Boletoideae</taxon>
        <taxon>Boletus</taxon>
    </lineage>
</organism>
<evidence type="ECO:0000313" key="2">
    <source>
        <dbReference type="EMBL" id="KAF8417673.1"/>
    </source>
</evidence>
<evidence type="ECO:0000259" key="1">
    <source>
        <dbReference type="Pfam" id="PF21595"/>
    </source>
</evidence>
<dbReference type="SUPFAM" id="SSF50370">
    <property type="entry name" value="Ricin B-like lectins"/>
    <property type="match status" value="1"/>
</dbReference>
<accession>A0AAD4BBH8</accession>
<feature type="domain" description="CCL2-like lectin" evidence="1">
    <location>
        <begin position="7"/>
        <end position="131"/>
    </location>
</feature>
<dbReference type="CDD" id="cd23715">
    <property type="entry name" value="beta-trefoil_Ricin_CCL2"/>
    <property type="match status" value="1"/>
</dbReference>
<proteinExistence type="predicted"/>
<name>A0AAD4BBH8_BOLED</name>
<dbReference type="Pfam" id="PF21595">
    <property type="entry name" value="CCL2-like"/>
    <property type="match status" value="1"/>
</dbReference>
<dbReference type="Proteomes" id="UP001194468">
    <property type="component" value="Unassembled WGS sequence"/>
</dbReference>
<protein>
    <recommendedName>
        <fullName evidence="1">CCL2-like lectin domain-containing protein</fullName>
    </recommendedName>
</protein>
<reference evidence="2" key="1">
    <citation type="submission" date="2019-10" db="EMBL/GenBank/DDBJ databases">
        <authorList>
            <consortium name="DOE Joint Genome Institute"/>
            <person name="Kuo A."/>
            <person name="Miyauchi S."/>
            <person name="Kiss E."/>
            <person name="Drula E."/>
            <person name="Kohler A."/>
            <person name="Sanchez-Garcia M."/>
            <person name="Andreopoulos B."/>
            <person name="Barry K.W."/>
            <person name="Bonito G."/>
            <person name="Buee M."/>
            <person name="Carver A."/>
            <person name="Chen C."/>
            <person name="Cichocki N."/>
            <person name="Clum A."/>
            <person name="Culley D."/>
            <person name="Crous P.W."/>
            <person name="Fauchery L."/>
            <person name="Girlanda M."/>
            <person name="Hayes R."/>
            <person name="Keri Z."/>
            <person name="LaButti K."/>
            <person name="Lipzen A."/>
            <person name="Lombard V."/>
            <person name="Magnuson J."/>
            <person name="Maillard F."/>
            <person name="Morin E."/>
            <person name="Murat C."/>
            <person name="Nolan M."/>
            <person name="Ohm R."/>
            <person name="Pangilinan J."/>
            <person name="Pereira M."/>
            <person name="Perotto S."/>
            <person name="Peter M."/>
            <person name="Riley R."/>
            <person name="Sitrit Y."/>
            <person name="Stielow B."/>
            <person name="Szollosi G."/>
            <person name="Zifcakova L."/>
            <person name="Stursova M."/>
            <person name="Spatafora J.W."/>
            <person name="Tedersoo L."/>
            <person name="Vaario L.-M."/>
            <person name="Yamada A."/>
            <person name="Yan M."/>
            <person name="Wang P."/>
            <person name="Xu J."/>
            <person name="Bruns T."/>
            <person name="Baldrian P."/>
            <person name="Vilgalys R."/>
            <person name="Henrissat B."/>
            <person name="Grigoriev I.V."/>
            <person name="Hibbett D."/>
            <person name="Nagy L.G."/>
            <person name="Martin F.M."/>
        </authorList>
    </citation>
    <scope>NUCLEOTIDE SEQUENCE</scope>
    <source>
        <strain evidence="2">BED1</strain>
    </source>
</reference>
<dbReference type="Gene3D" id="2.80.10.50">
    <property type="match status" value="1"/>
</dbReference>
<dbReference type="EMBL" id="WHUW01000217">
    <property type="protein sequence ID" value="KAF8417673.1"/>
    <property type="molecule type" value="Genomic_DNA"/>
</dbReference>
<dbReference type="AlphaFoldDB" id="A0AAD4BBH8"/>
<reference evidence="2" key="2">
    <citation type="journal article" date="2020" name="Nat. Commun.">
        <title>Large-scale genome sequencing of mycorrhizal fungi provides insights into the early evolution of symbiotic traits.</title>
        <authorList>
            <person name="Miyauchi S."/>
            <person name="Kiss E."/>
            <person name="Kuo A."/>
            <person name="Drula E."/>
            <person name="Kohler A."/>
            <person name="Sanchez-Garcia M."/>
            <person name="Morin E."/>
            <person name="Andreopoulos B."/>
            <person name="Barry K.W."/>
            <person name="Bonito G."/>
            <person name="Buee M."/>
            <person name="Carver A."/>
            <person name="Chen C."/>
            <person name="Cichocki N."/>
            <person name="Clum A."/>
            <person name="Culley D."/>
            <person name="Crous P.W."/>
            <person name="Fauchery L."/>
            <person name="Girlanda M."/>
            <person name="Hayes R.D."/>
            <person name="Keri Z."/>
            <person name="LaButti K."/>
            <person name="Lipzen A."/>
            <person name="Lombard V."/>
            <person name="Magnuson J."/>
            <person name="Maillard F."/>
            <person name="Murat C."/>
            <person name="Nolan M."/>
            <person name="Ohm R.A."/>
            <person name="Pangilinan J."/>
            <person name="Pereira M.F."/>
            <person name="Perotto S."/>
            <person name="Peter M."/>
            <person name="Pfister S."/>
            <person name="Riley R."/>
            <person name="Sitrit Y."/>
            <person name="Stielow J.B."/>
            <person name="Szollosi G."/>
            <person name="Zifcakova L."/>
            <person name="Stursova M."/>
            <person name="Spatafora J.W."/>
            <person name="Tedersoo L."/>
            <person name="Vaario L.M."/>
            <person name="Yamada A."/>
            <person name="Yan M."/>
            <person name="Wang P."/>
            <person name="Xu J."/>
            <person name="Bruns T."/>
            <person name="Baldrian P."/>
            <person name="Vilgalys R."/>
            <person name="Dunand C."/>
            <person name="Henrissat B."/>
            <person name="Grigoriev I.V."/>
            <person name="Hibbett D."/>
            <person name="Nagy L.G."/>
            <person name="Martin F.M."/>
        </authorList>
    </citation>
    <scope>NUCLEOTIDE SEQUENCE</scope>
    <source>
        <strain evidence="2">BED1</strain>
    </source>
</reference>
<dbReference type="InterPro" id="IPR035992">
    <property type="entry name" value="Ricin_B-like_lectins"/>
</dbReference>
<keyword evidence="3" id="KW-1185">Reference proteome</keyword>